<dbReference type="InterPro" id="IPR001965">
    <property type="entry name" value="Znf_PHD"/>
</dbReference>
<dbReference type="OrthoDB" id="436852at2759"/>
<feature type="compositionally biased region" description="Basic and acidic residues" evidence="8">
    <location>
        <begin position="179"/>
        <end position="189"/>
    </location>
</feature>
<name>A0A7R8ZJA9_9CRUS</name>
<feature type="compositionally biased region" description="Low complexity" evidence="8">
    <location>
        <begin position="450"/>
        <end position="459"/>
    </location>
</feature>
<comment type="subcellular location">
    <subcellularLocation>
        <location evidence="1">Nucleus</location>
    </subcellularLocation>
</comment>
<keyword evidence="4" id="KW-0862">Zinc</keyword>
<evidence type="ECO:0000256" key="2">
    <source>
        <dbReference type="ARBA" id="ARBA00022723"/>
    </source>
</evidence>
<dbReference type="Pfam" id="PF07524">
    <property type="entry name" value="Bromo_TP"/>
    <property type="match status" value="1"/>
</dbReference>
<feature type="compositionally biased region" description="Basic residues" evidence="8">
    <location>
        <begin position="587"/>
        <end position="597"/>
    </location>
</feature>
<dbReference type="InterPro" id="IPR019787">
    <property type="entry name" value="Znf_PHD-finger"/>
</dbReference>
<feature type="compositionally biased region" description="Low complexity" evidence="8">
    <location>
        <begin position="839"/>
        <end position="858"/>
    </location>
</feature>
<protein>
    <submittedName>
        <fullName evidence="9">Uncharacterized protein</fullName>
    </submittedName>
</protein>
<feature type="compositionally biased region" description="Low complexity" evidence="8">
    <location>
        <begin position="660"/>
        <end position="691"/>
    </location>
</feature>
<evidence type="ECO:0000256" key="5">
    <source>
        <dbReference type="ARBA" id="ARBA00023015"/>
    </source>
</evidence>
<dbReference type="PROSITE" id="PS50016">
    <property type="entry name" value="ZF_PHD_2"/>
    <property type="match status" value="1"/>
</dbReference>
<feature type="compositionally biased region" description="Pro residues" evidence="8">
    <location>
        <begin position="610"/>
        <end position="625"/>
    </location>
</feature>
<feature type="compositionally biased region" description="Polar residues" evidence="8">
    <location>
        <begin position="190"/>
        <end position="201"/>
    </location>
</feature>
<evidence type="ECO:0000256" key="3">
    <source>
        <dbReference type="ARBA" id="ARBA00022771"/>
    </source>
</evidence>
<keyword evidence="3" id="KW-0863">Zinc-finger</keyword>
<dbReference type="AlphaFoldDB" id="A0A7R8ZJA9"/>
<dbReference type="InterPro" id="IPR019786">
    <property type="entry name" value="Zinc_finger_PHD-type_CS"/>
</dbReference>
<gene>
    <name evidence="9" type="ORF">CTOB1V02_LOCUS339</name>
</gene>
<feature type="compositionally biased region" description="Basic residues" evidence="8">
    <location>
        <begin position="1055"/>
        <end position="1068"/>
    </location>
</feature>
<dbReference type="Gene3D" id="1.10.20.10">
    <property type="entry name" value="Histone, subunit A"/>
    <property type="match status" value="1"/>
</dbReference>
<evidence type="ECO:0000256" key="6">
    <source>
        <dbReference type="ARBA" id="ARBA00023163"/>
    </source>
</evidence>
<dbReference type="Gene3D" id="3.30.40.10">
    <property type="entry name" value="Zinc/RING finger domain, C3HC4 (zinc finger)"/>
    <property type="match status" value="1"/>
</dbReference>
<dbReference type="InterPro" id="IPR006565">
    <property type="entry name" value="BTP"/>
</dbReference>
<sequence length="1068" mass="114206">MTEFTNKVLQVAVAQICQNIGYSAVHQTPLDILVDVTRRYVHDIGKNIRRYNDHFGHACLAAEDIPLALRGLGVDLSDIADYVNNVEPAPFPGDVPPVYPIPQESNLNFLKPGSREVVTRAVHIHEHLPAMYPEKEEDYDSAAKSTSGESSKDSKTLLPPPKTESPVNGDPGSSKKRPAVSDEVGRPSREPSSIQMTTGGFLSSAREGKGPEPRWPNDWASANEVTTTPLVGDMFSLSASTQKSATSSKKLLKAAVTGAAIGSPRPRKREGTLRKTGKKRPPRTKPPTPRPPSSHSHSHTHTHPPTSTASHSHSHPHPSPAPPPQPPAPPAQKPKKRRPPPPPLVGGLSASLPRIPKKKKRHGEEEGELSYSDDEDTPPGVLAPPAPSTASAPPDAVEIVQREPDSTTHIDNEPDQGQKLSIFKRMAPPRPPEPTSVNAPLPRADEEYSDLSSSSGSELLSERLETKKPKKRTKVKPSSEKPQPPKKKNKLDVLAFVKKIEKRKPSPPRPKSPEDIPSSSPSPPLSPAAPFDFDDHHVDSPPSPLPPRVRKQAPPPAPQEPSSTTSPRPKTPDLSPSALIAAAVKSKQQRYVHHGRRSPSSSSSSSREATPPPAQAPPPPPPAPPSDSEDRESEGPDQDQDDLKSDSLFSGLLSKAPAHPSFIPSTLSTPLLSPGSIPPSFGGPPSFSHSPVIPPPRPPSALSAHKRTPSPYLPPRDVEEDSISESEIANAPLSAFSPPSVAHQAASSKKAKRHHKDKESRHKKTKEKVKEKKRKKDEDGATTKSSSSSVSKKKKTKEEKQQPVTAHVPAPPSAPPTPSIPPVTVTEERVVPKLTFKFPPSETRTSSPSTSSQEEASPADTPKITIKPLKRPPESMPVTEPLVLSIPSLNKVSKESKRKSGSPSPGISIKRGPGRPPKHKPPGGKGLMSPPLAPTGGGLVAPMESAVAPTLPPGKVAPLLPSSTSYAPVVGPAAGIITETVGSYIDEAGNKIWICPACGRQDDGSPMIGCDNCDDWYHWGCVGITVEPKEDEDWFCNRCKAKGSGPKMPTMSSSARKKGSGSKKKTKK</sequence>
<evidence type="ECO:0000256" key="1">
    <source>
        <dbReference type="ARBA" id="ARBA00004123"/>
    </source>
</evidence>
<feature type="compositionally biased region" description="Acidic residues" evidence="8">
    <location>
        <begin position="627"/>
        <end position="640"/>
    </location>
</feature>
<dbReference type="InterPro" id="IPR009072">
    <property type="entry name" value="Histone-fold"/>
</dbReference>
<dbReference type="InterPro" id="IPR013083">
    <property type="entry name" value="Znf_RING/FYVE/PHD"/>
</dbReference>
<evidence type="ECO:0000256" key="7">
    <source>
        <dbReference type="ARBA" id="ARBA00023242"/>
    </source>
</evidence>
<dbReference type="Pfam" id="PF00628">
    <property type="entry name" value="PHD"/>
    <property type="match status" value="1"/>
</dbReference>
<dbReference type="GO" id="GO:0005669">
    <property type="term" value="C:transcription factor TFIID complex"/>
    <property type="evidence" value="ECO:0007669"/>
    <property type="project" value="TreeGrafter"/>
</dbReference>
<keyword evidence="6" id="KW-0804">Transcription</keyword>
<dbReference type="InterPro" id="IPR011011">
    <property type="entry name" value="Znf_FYVE_PHD"/>
</dbReference>
<keyword evidence="7" id="KW-0539">Nucleus</keyword>
<evidence type="ECO:0000256" key="4">
    <source>
        <dbReference type="ARBA" id="ARBA00022833"/>
    </source>
</evidence>
<feature type="compositionally biased region" description="Low complexity" evidence="8">
    <location>
        <begin position="598"/>
        <end position="607"/>
    </location>
</feature>
<feature type="compositionally biased region" description="Acidic residues" evidence="8">
    <location>
        <begin position="365"/>
        <end position="377"/>
    </location>
</feature>
<dbReference type="GO" id="GO:0046982">
    <property type="term" value="F:protein heterodimerization activity"/>
    <property type="evidence" value="ECO:0007669"/>
    <property type="project" value="InterPro"/>
</dbReference>
<dbReference type="PANTHER" id="PTHR46452:SF1">
    <property type="entry name" value="TRANSCRIPTION INITIATION FACTOR TFIID SUBUNIT 3"/>
    <property type="match status" value="1"/>
</dbReference>
<dbReference type="SMART" id="SM00249">
    <property type="entry name" value="PHD"/>
    <property type="match status" value="1"/>
</dbReference>
<feature type="compositionally biased region" description="Pro residues" evidence="8">
    <location>
        <begin position="809"/>
        <end position="821"/>
    </location>
</feature>
<dbReference type="GO" id="GO:0002039">
    <property type="term" value="F:p53 binding"/>
    <property type="evidence" value="ECO:0007669"/>
    <property type="project" value="TreeGrafter"/>
</dbReference>
<feature type="compositionally biased region" description="Basic residues" evidence="8">
    <location>
        <begin position="912"/>
        <end position="922"/>
    </location>
</feature>
<dbReference type="GO" id="GO:0045944">
    <property type="term" value="P:positive regulation of transcription by RNA polymerase II"/>
    <property type="evidence" value="ECO:0007669"/>
    <property type="project" value="TreeGrafter"/>
</dbReference>
<organism evidence="9">
    <name type="scientific">Cyprideis torosa</name>
    <dbReference type="NCBI Taxonomy" id="163714"/>
    <lineage>
        <taxon>Eukaryota</taxon>
        <taxon>Metazoa</taxon>
        <taxon>Ecdysozoa</taxon>
        <taxon>Arthropoda</taxon>
        <taxon>Crustacea</taxon>
        <taxon>Oligostraca</taxon>
        <taxon>Ostracoda</taxon>
        <taxon>Podocopa</taxon>
        <taxon>Podocopida</taxon>
        <taxon>Cytherocopina</taxon>
        <taxon>Cytheroidea</taxon>
        <taxon>Cytherideidae</taxon>
        <taxon>Cyprideis</taxon>
    </lineage>
</organism>
<dbReference type="SMART" id="SM00576">
    <property type="entry name" value="BTP"/>
    <property type="match status" value="1"/>
</dbReference>
<dbReference type="SUPFAM" id="SSF57903">
    <property type="entry name" value="FYVE/PHD zinc finger"/>
    <property type="match status" value="1"/>
</dbReference>
<evidence type="ECO:0000313" key="9">
    <source>
        <dbReference type="EMBL" id="CAD7222328.1"/>
    </source>
</evidence>
<keyword evidence="2" id="KW-0479">Metal-binding</keyword>
<dbReference type="PANTHER" id="PTHR46452">
    <property type="entry name" value="TRANSCRIPTION INITIATION FACTOR TFIID SUBUNIT 3"/>
    <property type="match status" value="1"/>
</dbReference>
<feature type="region of interest" description="Disordered" evidence="8">
    <location>
        <begin position="239"/>
        <end position="937"/>
    </location>
</feature>
<feature type="compositionally biased region" description="Pro residues" evidence="8">
    <location>
        <begin position="541"/>
        <end position="559"/>
    </location>
</feature>
<feature type="compositionally biased region" description="Pro residues" evidence="8">
    <location>
        <begin position="317"/>
        <end position="332"/>
    </location>
</feature>
<evidence type="ECO:0000256" key="8">
    <source>
        <dbReference type="SAM" id="MobiDB-lite"/>
    </source>
</evidence>
<dbReference type="PROSITE" id="PS01359">
    <property type="entry name" value="ZF_PHD_1"/>
    <property type="match status" value="1"/>
</dbReference>
<reference evidence="9" key="1">
    <citation type="submission" date="2020-11" db="EMBL/GenBank/DDBJ databases">
        <authorList>
            <person name="Tran Van P."/>
        </authorList>
    </citation>
    <scope>NUCLEOTIDE SEQUENCE</scope>
</reference>
<keyword evidence="5" id="KW-0805">Transcription regulation</keyword>
<feature type="region of interest" description="Disordered" evidence="8">
    <location>
        <begin position="1040"/>
        <end position="1068"/>
    </location>
</feature>
<dbReference type="GO" id="GO:0008270">
    <property type="term" value="F:zinc ion binding"/>
    <property type="evidence" value="ECO:0007669"/>
    <property type="project" value="UniProtKB-KW"/>
</dbReference>
<feature type="compositionally biased region" description="Low complexity" evidence="8">
    <location>
        <begin position="239"/>
        <end position="255"/>
    </location>
</feature>
<feature type="compositionally biased region" description="Basic residues" evidence="8">
    <location>
        <begin position="749"/>
        <end position="775"/>
    </location>
</feature>
<accession>A0A7R8ZJA9</accession>
<feature type="compositionally biased region" description="Basic and acidic residues" evidence="8">
    <location>
        <begin position="400"/>
        <end position="412"/>
    </location>
</feature>
<dbReference type="CDD" id="cd15522">
    <property type="entry name" value="PHD_TAF3"/>
    <property type="match status" value="1"/>
</dbReference>
<feature type="region of interest" description="Disordered" evidence="8">
    <location>
        <begin position="128"/>
        <end position="223"/>
    </location>
</feature>
<proteinExistence type="predicted"/>
<dbReference type="EMBL" id="OB660046">
    <property type="protein sequence ID" value="CAD7222328.1"/>
    <property type="molecule type" value="Genomic_DNA"/>
</dbReference>